<evidence type="ECO:0000313" key="1">
    <source>
        <dbReference type="EMBL" id="MBW86478.1"/>
    </source>
</evidence>
<proteinExistence type="predicted"/>
<accession>A0A2P2IZ19</accession>
<reference evidence="1" key="1">
    <citation type="submission" date="2018-02" db="EMBL/GenBank/DDBJ databases">
        <title>Rhizophora mucronata_Transcriptome.</title>
        <authorList>
            <person name="Meera S.P."/>
            <person name="Sreeshan A."/>
            <person name="Augustine A."/>
        </authorList>
    </citation>
    <scope>NUCLEOTIDE SEQUENCE</scope>
    <source>
        <tissue evidence="1">Leaf</tissue>
    </source>
</reference>
<dbReference type="AlphaFoldDB" id="A0A2P2IZ19"/>
<protein>
    <submittedName>
        <fullName evidence="1">Uncharacterized protein</fullName>
    </submittedName>
</protein>
<dbReference type="EMBL" id="GGEC01005995">
    <property type="protein sequence ID" value="MBW86478.1"/>
    <property type="molecule type" value="Transcribed_RNA"/>
</dbReference>
<sequence>MAVATKETVLLCSATRLHLLT</sequence>
<organism evidence="1">
    <name type="scientific">Rhizophora mucronata</name>
    <name type="common">Asiatic mangrove</name>
    <dbReference type="NCBI Taxonomy" id="61149"/>
    <lineage>
        <taxon>Eukaryota</taxon>
        <taxon>Viridiplantae</taxon>
        <taxon>Streptophyta</taxon>
        <taxon>Embryophyta</taxon>
        <taxon>Tracheophyta</taxon>
        <taxon>Spermatophyta</taxon>
        <taxon>Magnoliopsida</taxon>
        <taxon>eudicotyledons</taxon>
        <taxon>Gunneridae</taxon>
        <taxon>Pentapetalae</taxon>
        <taxon>rosids</taxon>
        <taxon>fabids</taxon>
        <taxon>Malpighiales</taxon>
        <taxon>Rhizophoraceae</taxon>
        <taxon>Rhizophora</taxon>
    </lineage>
</organism>
<name>A0A2P2IZ19_RHIMU</name>